<organism evidence="1">
    <name type="scientific">Ensete ventricosum</name>
    <name type="common">Abyssinian banana</name>
    <name type="synonym">Musa ensete</name>
    <dbReference type="NCBI Taxonomy" id="4639"/>
    <lineage>
        <taxon>Eukaryota</taxon>
        <taxon>Viridiplantae</taxon>
        <taxon>Streptophyta</taxon>
        <taxon>Embryophyta</taxon>
        <taxon>Tracheophyta</taxon>
        <taxon>Spermatophyta</taxon>
        <taxon>Magnoliopsida</taxon>
        <taxon>Liliopsida</taxon>
        <taxon>Zingiberales</taxon>
        <taxon>Musaceae</taxon>
        <taxon>Ensete</taxon>
    </lineage>
</organism>
<dbReference type="EMBL" id="KV875844">
    <property type="protein sequence ID" value="RZR73176.1"/>
    <property type="molecule type" value="Genomic_DNA"/>
</dbReference>
<accession>A0A444DLI3</accession>
<reference evidence="1" key="1">
    <citation type="journal article" date="2018" name="Data Brief">
        <title>Genome sequence data from 17 accessions of Ensete ventricosum, a staple food crop for millions in Ethiopia.</title>
        <authorList>
            <person name="Yemataw Z."/>
            <person name="Muzemil S."/>
            <person name="Ambachew D."/>
            <person name="Tripathi L."/>
            <person name="Tesfaye K."/>
            <person name="Chala A."/>
            <person name="Farbos A."/>
            <person name="O'Neill P."/>
            <person name="Moore K."/>
            <person name="Grant M."/>
            <person name="Studholme D.J."/>
        </authorList>
    </citation>
    <scope>NUCLEOTIDE SEQUENCE [LARGE SCALE GENOMIC DNA]</scope>
    <source>
        <tissue evidence="1">Leaf</tissue>
    </source>
</reference>
<protein>
    <submittedName>
        <fullName evidence="1">Uncharacterized protein</fullName>
    </submittedName>
</protein>
<sequence>MRTMILSTVILIRCTDLISRLGLQCDPQFCKAQRERKTTSLRLEFPADRVGSVGIMRVAGCGAFFSLGSRVISSSLGSSVGAIISGVSFLHLCSRLHSLSQHPHRPFAIFHEGRSYIPVFRMKKRKEIKRPLL</sequence>
<gene>
    <name evidence="1" type="ORF">BHM03_00021045</name>
</gene>
<dbReference type="Proteomes" id="UP000290560">
    <property type="component" value="Unassembled WGS sequence"/>
</dbReference>
<dbReference type="AlphaFoldDB" id="A0A444DLI3"/>
<name>A0A444DLI3_ENSVE</name>
<proteinExistence type="predicted"/>
<evidence type="ECO:0000313" key="1">
    <source>
        <dbReference type="EMBL" id="RZR73176.1"/>
    </source>
</evidence>